<dbReference type="Proteomes" id="UP000436016">
    <property type="component" value="Unassembled WGS sequence"/>
</dbReference>
<sequence length="115" mass="12726">MLKWIAPLLMVALAAGPAALAKDKKNKPVPPGQVKRQLTPSGAKPIPPGQAKKWLKGDVLPADLDWVTIDDLSKWKLDPLKPGHKYVRLDNEIYEVIDDTNTVVEAIGIVDDWIR</sequence>
<feature type="signal peptide" evidence="2">
    <location>
        <begin position="1"/>
        <end position="21"/>
    </location>
</feature>
<dbReference type="RefSeq" id="WP_160852174.1">
    <property type="nucleotide sequence ID" value="NZ_WUWG01000001.1"/>
</dbReference>
<evidence type="ECO:0000256" key="2">
    <source>
        <dbReference type="SAM" id="SignalP"/>
    </source>
</evidence>
<proteinExistence type="predicted"/>
<dbReference type="Gene3D" id="3.10.450.160">
    <property type="entry name" value="inner membrane protein cigr"/>
    <property type="match status" value="1"/>
</dbReference>
<name>A0A6B0TUH3_9RHOB</name>
<dbReference type="AlphaFoldDB" id="A0A6B0TUH3"/>
<feature type="region of interest" description="Disordered" evidence="1">
    <location>
        <begin position="22"/>
        <end position="50"/>
    </location>
</feature>
<evidence type="ECO:0000313" key="4">
    <source>
        <dbReference type="Proteomes" id="UP000436016"/>
    </source>
</evidence>
<organism evidence="3 4">
    <name type="scientific">Oceanomicrobium pacificus</name>
    <dbReference type="NCBI Taxonomy" id="2692916"/>
    <lineage>
        <taxon>Bacteria</taxon>
        <taxon>Pseudomonadati</taxon>
        <taxon>Pseudomonadota</taxon>
        <taxon>Alphaproteobacteria</taxon>
        <taxon>Rhodobacterales</taxon>
        <taxon>Paracoccaceae</taxon>
        <taxon>Oceanomicrobium</taxon>
    </lineage>
</organism>
<reference evidence="3 4" key="1">
    <citation type="submission" date="2019-12" db="EMBL/GenBank/DDBJ databases">
        <title>Strain KN286 was isolated from seawater, which was collected from Caroline Seamount in the tropical western Pacific.</title>
        <authorList>
            <person name="Wang Q."/>
        </authorList>
    </citation>
    <scope>NUCLEOTIDE SEQUENCE [LARGE SCALE GENOMIC DNA]</scope>
    <source>
        <strain evidence="3 4">KN286</strain>
    </source>
</reference>
<protein>
    <recommendedName>
        <fullName evidence="5">Nickel/cobalt transporter regulator</fullName>
    </recommendedName>
</protein>
<gene>
    <name evidence="3" type="ORF">GSH16_04075</name>
</gene>
<keyword evidence="2" id="KW-0732">Signal</keyword>
<dbReference type="EMBL" id="WUWG01000001">
    <property type="protein sequence ID" value="MXU64613.1"/>
    <property type="molecule type" value="Genomic_DNA"/>
</dbReference>
<evidence type="ECO:0000256" key="1">
    <source>
        <dbReference type="SAM" id="MobiDB-lite"/>
    </source>
</evidence>
<comment type="caution">
    <text evidence="3">The sequence shown here is derived from an EMBL/GenBank/DDBJ whole genome shotgun (WGS) entry which is preliminary data.</text>
</comment>
<evidence type="ECO:0008006" key="5">
    <source>
        <dbReference type="Google" id="ProtNLM"/>
    </source>
</evidence>
<accession>A0A6B0TUH3</accession>
<evidence type="ECO:0000313" key="3">
    <source>
        <dbReference type="EMBL" id="MXU64613.1"/>
    </source>
</evidence>
<keyword evidence="4" id="KW-1185">Reference proteome</keyword>
<feature type="chain" id="PRO_5025428700" description="Nickel/cobalt transporter regulator" evidence="2">
    <location>
        <begin position="22"/>
        <end position="115"/>
    </location>
</feature>